<sequence length="394" mass="41442">MKENDIYIAAAKRAPIGKLNGVFASLSAAEIGSQVIKGMLAEHDFDHQLIDEVIIGQVLTGGAGQNPARQSAVWAGLPSRIPAMTVNMVCGAGQKSIHLAAQAIKAGDADLVLAGGQDSMTQAPHVLHARAPKKLGDQVMKDSMITDGLWDKFYNIHMGETVEPIASRYDISREMQDEFALNSQLKTKRAMESCLFEQEIIPIKVKANKSDTIVSHDEQPRPQSSLKKLSEMPPAFVGQGTITAGNASGINDGAASVLVGRGSALTSAGLKPMVRIVSYASAALDPIDMGLGPVLATKQALSKAGWTVDQLDVVELNEAFAAQSIAVMRDLSLNPEKVNPNGGAIALGHPLAASGCRIVVSLIHQMIRANAKRGLASMCIGGGQGVAICLELVD</sequence>
<dbReference type="PROSITE" id="PS00099">
    <property type="entry name" value="THIOLASE_3"/>
    <property type="match status" value="1"/>
</dbReference>
<dbReference type="PIRSF" id="PIRSF000429">
    <property type="entry name" value="Ac-CoA_Ac_transf"/>
    <property type="match status" value="1"/>
</dbReference>
<accession>A0AAV2VZT2</accession>
<dbReference type="CDD" id="cd00751">
    <property type="entry name" value="thiolase"/>
    <property type="match status" value="1"/>
</dbReference>
<dbReference type="InterPro" id="IPR020616">
    <property type="entry name" value="Thiolase_N"/>
</dbReference>
<name>A0AAV2VZT2_9VIBR</name>
<dbReference type="PANTHER" id="PTHR18919">
    <property type="entry name" value="ACETYL-COA C-ACYLTRANSFERASE"/>
    <property type="match status" value="1"/>
</dbReference>
<proteinExistence type="inferred from homology"/>
<evidence type="ECO:0000256" key="4">
    <source>
        <dbReference type="PIRSR" id="PIRSR000429-1"/>
    </source>
</evidence>
<dbReference type="PANTHER" id="PTHR18919:SF107">
    <property type="entry name" value="ACETYL-COA ACETYLTRANSFERASE, CYTOSOLIC"/>
    <property type="match status" value="1"/>
</dbReference>
<dbReference type="PROSITE" id="PS00737">
    <property type="entry name" value="THIOLASE_2"/>
    <property type="match status" value="1"/>
</dbReference>
<evidence type="ECO:0000313" key="9">
    <source>
        <dbReference type="Proteomes" id="UP000018211"/>
    </source>
</evidence>
<organism evidence="8 9">
    <name type="scientific">Vibrio nigripulchritudo SOn1</name>
    <dbReference type="NCBI Taxonomy" id="1238450"/>
    <lineage>
        <taxon>Bacteria</taxon>
        <taxon>Pseudomonadati</taxon>
        <taxon>Pseudomonadota</taxon>
        <taxon>Gammaproteobacteria</taxon>
        <taxon>Vibrionales</taxon>
        <taxon>Vibrionaceae</taxon>
        <taxon>Vibrio</taxon>
    </lineage>
</organism>
<dbReference type="InterPro" id="IPR020610">
    <property type="entry name" value="Thiolase_AS"/>
</dbReference>
<dbReference type="EC" id="2.3.1.9" evidence="8"/>
<reference evidence="8 9" key="1">
    <citation type="journal article" date="2013" name="ISME J.">
        <title>Comparative genomics of pathogenic lineages of Vibrio nigripulchritudo identifies virulence-associated traits.</title>
        <authorList>
            <person name="Goudenege D."/>
            <person name="Labreuche Y."/>
            <person name="Krin E."/>
            <person name="Ansquer D."/>
            <person name="Mangenot S."/>
            <person name="Calteau A."/>
            <person name="Medigue C."/>
            <person name="Mazel D."/>
            <person name="Polz M.F."/>
            <person name="Le Roux F."/>
        </authorList>
    </citation>
    <scope>NUCLEOTIDE SEQUENCE [LARGE SCALE GENOMIC DNA]</scope>
    <source>
        <strain evidence="8 9">SOn1</strain>
    </source>
</reference>
<comment type="caution">
    <text evidence="8">The sequence shown here is derived from an EMBL/GenBank/DDBJ whole genome shotgun (WGS) entry which is preliminary data.</text>
</comment>
<dbReference type="Pfam" id="PF02803">
    <property type="entry name" value="Thiolase_C"/>
    <property type="match status" value="1"/>
</dbReference>
<evidence type="ECO:0000256" key="5">
    <source>
        <dbReference type="RuleBase" id="RU003557"/>
    </source>
</evidence>
<dbReference type="GO" id="GO:0044281">
    <property type="term" value="P:small molecule metabolic process"/>
    <property type="evidence" value="ECO:0007669"/>
    <property type="project" value="UniProtKB-ARBA"/>
</dbReference>
<feature type="domain" description="Thiolase C-terminal" evidence="7">
    <location>
        <begin position="270"/>
        <end position="391"/>
    </location>
</feature>
<dbReference type="Gene3D" id="3.40.47.10">
    <property type="match status" value="2"/>
</dbReference>
<feature type="active site" description="Proton acceptor" evidence="4">
    <location>
        <position position="379"/>
    </location>
</feature>
<gene>
    <name evidence="8" type="primary">phbA</name>
    <name evidence="8" type="ORF">VIBNISOn1_970142</name>
</gene>
<dbReference type="AlphaFoldDB" id="A0AAV2VZT2"/>
<dbReference type="NCBIfam" id="TIGR01930">
    <property type="entry name" value="AcCoA-C-Actrans"/>
    <property type="match status" value="1"/>
</dbReference>
<comment type="similarity">
    <text evidence="1 5">Belongs to the thiolase-like superfamily. Thiolase family.</text>
</comment>
<protein>
    <submittedName>
        <fullName evidence="8">Acetyl-CoA acetyltransferase</fullName>
        <ecNumber evidence="8">2.3.1.9</ecNumber>
    </submittedName>
</protein>
<dbReference type="InterPro" id="IPR016039">
    <property type="entry name" value="Thiolase-like"/>
</dbReference>
<dbReference type="EMBL" id="CAOF01000194">
    <property type="protein sequence ID" value="CCO50118.1"/>
    <property type="molecule type" value="Genomic_DNA"/>
</dbReference>
<evidence type="ECO:0000259" key="6">
    <source>
        <dbReference type="Pfam" id="PF00108"/>
    </source>
</evidence>
<dbReference type="Pfam" id="PF00108">
    <property type="entry name" value="Thiolase_N"/>
    <property type="match status" value="1"/>
</dbReference>
<feature type="active site" description="Acyl-thioester intermediate" evidence="4">
    <location>
        <position position="90"/>
    </location>
</feature>
<feature type="active site" description="Proton acceptor" evidence="4">
    <location>
        <position position="349"/>
    </location>
</feature>
<dbReference type="InterPro" id="IPR020617">
    <property type="entry name" value="Thiolase_C"/>
</dbReference>
<evidence type="ECO:0000313" key="8">
    <source>
        <dbReference type="EMBL" id="CCO50118.1"/>
    </source>
</evidence>
<dbReference type="SUPFAM" id="SSF53901">
    <property type="entry name" value="Thiolase-like"/>
    <property type="match status" value="2"/>
</dbReference>
<evidence type="ECO:0000259" key="7">
    <source>
        <dbReference type="Pfam" id="PF02803"/>
    </source>
</evidence>
<dbReference type="InterPro" id="IPR020613">
    <property type="entry name" value="Thiolase_CS"/>
</dbReference>
<feature type="domain" description="Thiolase N-terminal" evidence="6">
    <location>
        <begin position="6"/>
        <end position="259"/>
    </location>
</feature>
<evidence type="ECO:0000256" key="2">
    <source>
        <dbReference type="ARBA" id="ARBA00022679"/>
    </source>
</evidence>
<evidence type="ECO:0000256" key="3">
    <source>
        <dbReference type="ARBA" id="ARBA00023315"/>
    </source>
</evidence>
<dbReference type="FunFam" id="3.40.47.10:FF:000010">
    <property type="entry name" value="Acetyl-CoA acetyltransferase (Thiolase)"/>
    <property type="match status" value="1"/>
</dbReference>
<evidence type="ECO:0000256" key="1">
    <source>
        <dbReference type="ARBA" id="ARBA00010982"/>
    </source>
</evidence>
<dbReference type="InterPro" id="IPR002155">
    <property type="entry name" value="Thiolase"/>
</dbReference>
<dbReference type="RefSeq" id="WP_022614013.1">
    <property type="nucleotide sequence ID" value="NZ_LK391965.1"/>
</dbReference>
<dbReference type="Proteomes" id="UP000018211">
    <property type="component" value="Unassembled WGS sequence"/>
</dbReference>
<keyword evidence="2 5" id="KW-0808">Transferase</keyword>
<dbReference type="GO" id="GO:0003985">
    <property type="term" value="F:acetyl-CoA C-acetyltransferase activity"/>
    <property type="evidence" value="ECO:0007669"/>
    <property type="project" value="UniProtKB-EC"/>
</dbReference>
<keyword evidence="3 5" id="KW-0012">Acyltransferase</keyword>